<dbReference type="InterPro" id="IPR006901">
    <property type="entry name" value="TrmK"/>
</dbReference>
<reference evidence="1 2" key="1">
    <citation type="submission" date="2023-06" db="EMBL/GenBank/DDBJ databases">
        <title>Aquibacillus rhizosphaerae LR5S19.</title>
        <authorList>
            <person name="Sun J.-Q."/>
        </authorList>
    </citation>
    <scope>NUCLEOTIDE SEQUENCE [LARGE SCALE GENOMIC DNA]</scope>
    <source>
        <strain evidence="1 2">LR5S19</strain>
    </source>
</reference>
<evidence type="ECO:0000313" key="1">
    <source>
        <dbReference type="EMBL" id="MDL4841518.1"/>
    </source>
</evidence>
<dbReference type="RefSeq" id="WP_285932803.1">
    <property type="nucleotide sequence ID" value="NZ_JASTZU010000041.1"/>
</dbReference>
<dbReference type="InterPro" id="IPR029063">
    <property type="entry name" value="SAM-dependent_MTases_sf"/>
</dbReference>
<dbReference type="PANTHER" id="PTHR38451:SF1">
    <property type="entry name" value="TRNA (ADENINE(22)-N(1))-METHYLTRANSFERASE"/>
    <property type="match status" value="1"/>
</dbReference>
<keyword evidence="2" id="KW-1185">Reference proteome</keyword>
<accession>A0ABT7L6N4</accession>
<protein>
    <submittedName>
        <fullName evidence="1">tRNA (Adenine(22)-N(1))-methyltransferase TrmK</fullName>
    </submittedName>
</protein>
<organism evidence="1 2">
    <name type="scientific">Aquibacillus rhizosphaerae</name>
    <dbReference type="NCBI Taxonomy" id="3051431"/>
    <lineage>
        <taxon>Bacteria</taxon>
        <taxon>Bacillati</taxon>
        <taxon>Bacillota</taxon>
        <taxon>Bacilli</taxon>
        <taxon>Bacillales</taxon>
        <taxon>Bacillaceae</taxon>
        <taxon>Aquibacillus</taxon>
    </lineage>
</organism>
<evidence type="ECO:0000313" key="2">
    <source>
        <dbReference type="Proteomes" id="UP001235343"/>
    </source>
</evidence>
<dbReference type="Pfam" id="PF04816">
    <property type="entry name" value="TrmK"/>
    <property type="match status" value="1"/>
</dbReference>
<proteinExistence type="predicted"/>
<dbReference type="PANTHER" id="PTHR38451">
    <property type="entry name" value="TRNA (ADENINE(22)-N(1))-METHYLTRANSFERASE"/>
    <property type="match status" value="1"/>
</dbReference>
<dbReference type="SUPFAM" id="SSF53335">
    <property type="entry name" value="S-adenosyl-L-methionine-dependent methyltransferases"/>
    <property type="match status" value="1"/>
</dbReference>
<gene>
    <name evidence="1" type="ORF">QQS35_13805</name>
</gene>
<dbReference type="EMBL" id="JASTZU010000041">
    <property type="protein sequence ID" value="MDL4841518.1"/>
    <property type="molecule type" value="Genomic_DNA"/>
</dbReference>
<dbReference type="Gene3D" id="3.40.50.150">
    <property type="entry name" value="Vaccinia Virus protein VP39"/>
    <property type="match status" value="1"/>
</dbReference>
<sequence length="234" mass="26561">MNKKNISERLQLVASFLPKRAFFADIGSDHAYLPCFVCINDKYAKAIAGEINEGPYQSAKRTVEELKLQEQIEVRKGNGLAVIKETEVSHVVIAGMGGSLISTILAEGKANLKKVERIIAQPNVDADTVRKWFFNNNYHLVDEKIIKEDGRIYEVLVGIRGNAGESPYTKENLDRELLFGPFLLREKTEPFKEKWRSELEKKLLALEQIKKAKILDENKINQFKSEIAAIEEVL</sequence>
<dbReference type="PIRSF" id="PIRSF018637">
    <property type="entry name" value="TrmK"/>
    <property type="match status" value="1"/>
</dbReference>
<dbReference type="Gene3D" id="1.10.287.1890">
    <property type="match status" value="1"/>
</dbReference>
<dbReference type="Proteomes" id="UP001235343">
    <property type="component" value="Unassembled WGS sequence"/>
</dbReference>
<name>A0ABT7L6N4_9BACI</name>
<comment type="caution">
    <text evidence="1">The sequence shown here is derived from an EMBL/GenBank/DDBJ whole genome shotgun (WGS) entry which is preliminary data.</text>
</comment>